<dbReference type="PROSITE" id="PS50110">
    <property type="entry name" value="RESPONSE_REGULATORY"/>
    <property type="match status" value="1"/>
</dbReference>
<dbReference type="Proteomes" id="UP000301751">
    <property type="component" value="Unassembled WGS sequence"/>
</dbReference>
<name>A0A480AVN6_9BURK</name>
<dbReference type="PANTHER" id="PTHR45339">
    <property type="entry name" value="HYBRID SIGNAL TRANSDUCTION HISTIDINE KINASE J"/>
    <property type="match status" value="1"/>
</dbReference>
<dbReference type="AlphaFoldDB" id="A0A480AVN6"/>
<dbReference type="EMBL" id="BJCL01000004">
    <property type="protein sequence ID" value="GCL62848.1"/>
    <property type="molecule type" value="Genomic_DNA"/>
</dbReference>
<proteinExistence type="predicted"/>
<dbReference type="InterPro" id="IPR001789">
    <property type="entry name" value="Sig_transdc_resp-reg_receiver"/>
</dbReference>
<dbReference type="SMART" id="SM00448">
    <property type="entry name" value="REC"/>
    <property type="match status" value="1"/>
</dbReference>
<dbReference type="InterPro" id="IPR011006">
    <property type="entry name" value="CheY-like_superfamily"/>
</dbReference>
<accession>A0A480AVN6</accession>
<keyword evidence="1 3" id="KW-0597">Phosphoprotein</keyword>
<dbReference type="GO" id="GO:0000160">
    <property type="term" value="P:phosphorelay signal transduction system"/>
    <property type="evidence" value="ECO:0007669"/>
    <property type="project" value="UniProtKB-KW"/>
</dbReference>
<keyword evidence="6" id="KW-1185">Reference proteome</keyword>
<dbReference type="Gene3D" id="3.40.50.2300">
    <property type="match status" value="1"/>
</dbReference>
<comment type="caution">
    <text evidence="5">The sequence shown here is derived from an EMBL/GenBank/DDBJ whole genome shotgun (WGS) entry which is preliminary data.</text>
</comment>
<dbReference type="SUPFAM" id="SSF52172">
    <property type="entry name" value="CheY-like"/>
    <property type="match status" value="1"/>
</dbReference>
<organism evidence="5 6">
    <name type="scientific">Pseudaquabacterium pictum</name>
    <dbReference type="NCBI Taxonomy" id="2315236"/>
    <lineage>
        <taxon>Bacteria</taxon>
        <taxon>Pseudomonadati</taxon>
        <taxon>Pseudomonadota</taxon>
        <taxon>Betaproteobacteria</taxon>
        <taxon>Burkholderiales</taxon>
        <taxon>Sphaerotilaceae</taxon>
        <taxon>Pseudaquabacterium</taxon>
    </lineage>
</organism>
<evidence type="ECO:0000256" key="1">
    <source>
        <dbReference type="ARBA" id="ARBA00022553"/>
    </source>
</evidence>
<evidence type="ECO:0000256" key="3">
    <source>
        <dbReference type="PROSITE-ProRule" id="PRU00169"/>
    </source>
</evidence>
<evidence type="ECO:0000313" key="5">
    <source>
        <dbReference type="EMBL" id="GCL62848.1"/>
    </source>
</evidence>
<dbReference type="RefSeq" id="WP_162520734.1">
    <property type="nucleotide sequence ID" value="NZ_BJCL01000004.1"/>
</dbReference>
<dbReference type="PANTHER" id="PTHR45339:SF1">
    <property type="entry name" value="HYBRID SIGNAL TRANSDUCTION HISTIDINE KINASE J"/>
    <property type="match status" value="1"/>
</dbReference>
<feature type="modified residue" description="4-aspartylphosphate" evidence="3">
    <location>
        <position position="70"/>
    </location>
</feature>
<evidence type="ECO:0000256" key="2">
    <source>
        <dbReference type="ARBA" id="ARBA00023012"/>
    </source>
</evidence>
<dbReference type="CDD" id="cd17546">
    <property type="entry name" value="REC_hyHK_CKI1_RcsC-like"/>
    <property type="match status" value="1"/>
</dbReference>
<evidence type="ECO:0000313" key="6">
    <source>
        <dbReference type="Proteomes" id="UP000301751"/>
    </source>
</evidence>
<keyword evidence="2" id="KW-0902">Two-component regulatory system</keyword>
<feature type="domain" description="Response regulatory" evidence="4">
    <location>
        <begin position="21"/>
        <end position="137"/>
    </location>
</feature>
<gene>
    <name evidence="5" type="ORF">AQPW35_19290</name>
</gene>
<dbReference type="Pfam" id="PF00072">
    <property type="entry name" value="Response_reg"/>
    <property type="match status" value="1"/>
</dbReference>
<sequence length="143" mass="15396">MHTPAPDSLEAVLQGRHHGARVLLVEDDPANAEVVAELLRLAGLQVDLADDGLQALHCLASRPYALVLMDVRLPGLDGLDTTRALRALPGTDQLPVVALTAMAFADDRRLCLAAGMDDYLAKPVEPAQLFATVLRWLQDGRRG</sequence>
<protein>
    <recommendedName>
        <fullName evidence="4">Response regulatory domain-containing protein</fullName>
    </recommendedName>
</protein>
<reference evidence="6" key="1">
    <citation type="submission" date="2019-03" db="EMBL/GenBank/DDBJ databases">
        <title>Aquabacterium pictum sp.nov., the first bacteriochlorophyll a-containing freshwater bacterium in the genus Aquabacterium of the class Betaproteobacteria.</title>
        <authorList>
            <person name="Hirose S."/>
            <person name="Tank M."/>
            <person name="Hara E."/>
            <person name="Tamaki H."/>
            <person name="Takaichi S."/>
            <person name="Haruta S."/>
            <person name="Hanada S."/>
        </authorList>
    </citation>
    <scope>NUCLEOTIDE SEQUENCE [LARGE SCALE GENOMIC DNA]</scope>
    <source>
        <strain evidence="6">W35</strain>
    </source>
</reference>
<evidence type="ECO:0000259" key="4">
    <source>
        <dbReference type="PROSITE" id="PS50110"/>
    </source>
</evidence>